<organism evidence="1 2">
    <name type="scientific">Rhizobium johnstonii (strain DSM 114642 / LMG 32736 / 3841)</name>
    <name type="common">Rhizobium leguminosarum bv. viciae</name>
    <dbReference type="NCBI Taxonomy" id="216596"/>
    <lineage>
        <taxon>Bacteria</taxon>
        <taxon>Pseudomonadati</taxon>
        <taxon>Pseudomonadota</taxon>
        <taxon>Alphaproteobacteria</taxon>
        <taxon>Hyphomicrobiales</taxon>
        <taxon>Rhizobiaceae</taxon>
        <taxon>Rhizobium/Agrobacterium group</taxon>
        <taxon>Rhizobium</taxon>
        <taxon>Rhizobium johnstonii</taxon>
    </lineage>
</organism>
<keyword evidence="2" id="KW-1185">Reference proteome</keyword>
<dbReference type="KEGG" id="rle:RL2114"/>
<dbReference type="HOGENOM" id="CLU_185308_0_0_5"/>
<dbReference type="AlphaFoldDB" id="Q1MHF8"/>
<dbReference type="Proteomes" id="UP000006575">
    <property type="component" value="Chromosome"/>
</dbReference>
<evidence type="ECO:0000313" key="2">
    <source>
        <dbReference type="Proteomes" id="UP000006575"/>
    </source>
</evidence>
<dbReference type="EMBL" id="AM236080">
    <property type="protein sequence ID" value="CAK07606.1"/>
    <property type="molecule type" value="Genomic_DNA"/>
</dbReference>
<gene>
    <name evidence="1" type="ordered locus">RL2114</name>
</gene>
<accession>Q1MHF8</accession>
<sequence>MSSIRKNTYGEPTTLRDYRGSVITVECRAYDRNAKLDRKMLVKQYGASFTFLQLRRRLTLGCSRMNTDDGIDRCQTRFPCLLAAGLSFNKEDIP</sequence>
<evidence type="ECO:0000313" key="1">
    <source>
        <dbReference type="EMBL" id="CAK07606.1"/>
    </source>
</evidence>
<name>Q1MHF8_RHIJ3</name>
<protein>
    <submittedName>
        <fullName evidence="1">Uncharacterized protein</fullName>
    </submittedName>
</protein>
<dbReference type="EnsemblBacteria" id="CAK07606">
    <property type="protein sequence ID" value="CAK07606"/>
    <property type="gene ID" value="RL2114"/>
</dbReference>
<reference evidence="1 2" key="1">
    <citation type="journal article" date="2006" name="Genome Biol.">
        <title>The genome of Rhizobium leguminosarum has recognizable core and accessory components.</title>
        <authorList>
            <person name="Young J.W."/>
            <person name="Crossman L.C."/>
            <person name="Johnston A.W.B."/>
            <person name="Thomson N.R."/>
            <person name="Ghazoui Z.F."/>
            <person name="Hull K.H."/>
            <person name="Wexler M."/>
            <person name="Curson A.R.J."/>
            <person name="Todd J.D."/>
            <person name="Poole P.S."/>
            <person name="Mauchline T.H."/>
            <person name="East A.K."/>
            <person name="Quail M.A."/>
            <person name="Churcher C."/>
            <person name="Arrowsmith C."/>
            <person name="Cherevach A."/>
            <person name="Chillingworth T."/>
            <person name="Clarke K."/>
            <person name="Cronin A."/>
            <person name="Davis P."/>
            <person name="Fraser A."/>
            <person name="Hance Z."/>
            <person name="Hauser H."/>
            <person name="Jagels K."/>
            <person name="Moule S."/>
            <person name="Mungall K."/>
            <person name="Norbertczak H."/>
            <person name="Rabbinowitsch E."/>
            <person name="Sanders M."/>
            <person name="Simmonds M."/>
            <person name="Whitehead S."/>
            <person name="Parkhill J."/>
        </authorList>
    </citation>
    <scope>NUCLEOTIDE SEQUENCE [LARGE SCALE GENOMIC DNA]</scope>
    <source>
        <strain evidence="2">DSM 114642 / LMG 32736 / 3841</strain>
    </source>
</reference>
<proteinExistence type="predicted"/>